<gene>
    <name evidence="2" type="ORF">ABN16_08985</name>
</gene>
<dbReference type="Proteomes" id="UP000036000">
    <property type="component" value="Chromosome"/>
</dbReference>
<reference evidence="2 3" key="1">
    <citation type="submission" date="2015-07" db="EMBL/GenBank/DDBJ databases">
        <title>Lactobacillus korensis/26-25/ whole genome sequencing.</title>
        <authorList>
            <person name="Kim M.K."/>
            <person name="Im W.-T."/>
            <person name="Srinivasan S."/>
            <person name="Lee J.-J."/>
        </authorList>
    </citation>
    <scope>NUCLEOTIDE SEQUENCE [LARGE SCALE GENOMIC DNA]</scope>
    <source>
        <strain evidence="2 3">26-25</strain>
    </source>
</reference>
<sequence length="251" mass="28884">MTQSDLTLTELKQGWHQTPTAFICNTCQATFATDEVFAANDKFYPADQMIRRHVRTEHPNRVSDLINDDSKYNTLTAKQRDLLEAFHSGLKDADIAKQNQVAAATVRHQKFTFREKAKQARLYLAIYDNVFDHPNAPEDQLLAVPEQPGSLDDRFIITQAEYQQNLKRYLTTSSVGIQLKRWPKKQKAVVAVLSRIVQEIPRDQHFTEAEITAILKPIFADHAILRRSLIEYGYLDRTTDGTDYWRASTRS</sequence>
<proteinExistence type="predicted"/>
<dbReference type="InterPro" id="IPR018656">
    <property type="entry name" value="DUF2087"/>
</dbReference>
<organism evidence="2 3">
    <name type="scientific">Levilactobacillus koreensis</name>
    <dbReference type="NCBI Taxonomy" id="637971"/>
    <lineage>
        <taxon>Bacteria</taxon>
        <taxon>Bacillati</taxon>
        <taxon>Bacillota</taxon>
        <taxon>Bacilli</taxon>
        <taxon>Lactobacillales</taxon>
        <taxon>Lactobacillaceae</taxon>
        <taxon>Levilactobacillus</taxon>
    </lineage>
</organism>
<accession>A0AAC8UWT5</accession>
<evidence type="ECO:0000313" key="2">
    <source>
        <dbReference type="EMBL" id="AKP65122.1"/>
    </source>
</evidence>
<name>A0AAC8UWT5_9LACO</name>
<evidence type="ECO:0000259" key="1">
    <source>
        <dbReference type="Pfam" id="PF09860"/>
    </source>
</evidence>
<evidence type="ECO:0000313" key="3">
    <source>
        <dbReference type="Proteomes" id="UP000036000"/>
    </source>
</evidence>
<dbReference type="AlphaFoldDB" id="A0AAC8UWT5"/>
<dbReference type="EMBL" id="CP012033">
    <property type="protein sequence ID" value="AKP65122.1"/>
    <property type="molecule type" value="Genomic_DNA"/>
</dbReference>
<dbReference type="RefSeq" id="WP_048735098.1">
    <property type="nucleotide sequence ID" value="NZ_CP012033.1"/>
</dbReference>
<protein>
    <submittedName>
        <fullName evidence="2">Transcriptional regulator</fullName>
    </submittedName>
</protein>
<feature type="domain" description="DUF2087" evidence="1">
    <location>
        <begin position="178"/>
        <end position="246"/>
    </location>
</feature>
<keyword evidence="3" id="KW-1185">Reference proteome</keyword>
<dbReference type="Pfam" id="PF09860">
    <property type="entry name" value="DUF2087"/>
    <property type="match status" value="1"/>
</dbReference>
<dbReference type="KEGG" id="lko:ABN16_08985"/>